<dbReference type="SMART" id="SM00324">
    <property type="entry name" value="RhoGAP"/>
    <property type="match status" value="1"/>
</dbReference>
<evidence type="ECO:0000313" key="5">
    <source>
        <dbReference type="EMBL" id="KAK9727014.1"/>
    </source>
</evidence>
<dbReference type="GO" id="GO:0005096">
    <property type="term" value="F:GTPase activator activity"/>
    <property type="evidence" value="ECO:0007669"/>
    <property type="project" value="UniProtKB-KW"/>
</dbReference>
<dbReference type="Pfam" id="PF00786">
    <property type="entry name" value="PBD"/>
    <property type="match status" value="1"/>
</dbReference>
<reference evidence="5" key="1">
    <citation type="submission" date="2024-03" db="EMBL/GenBank/DDBJ databases">
        <title>WGS assembly of Saponaria officinalis var. Norfolk2.</title>
        <authorList>
            <person name="Jenkins J."/>
            <person name="Shu S."/>
            <person name="Grimwood J."/>
            <person name="Barry K."/>
            <person name="Goodstein D."/>
            <person name="Schmutz J."/>
            <person name="Leebens-Mack J."/>
            <person name="Osbourn A."/>
        </authorList>
    </citation>
    <scope>NUCLEOTIDE SEQUENCE [LARGE SCALE GENOMIC DNA]</scope>
    <source>
        <strain evidence="5">JIC</strain>
    </source>
</reference>
<sequence>MTEVLHSPSHYLGTQTQNYEQNPNSISSIVEEEGRERSGDVREKKRRENEREELSFIALLVALLRKSLVSSCSANNREINVMDIGEPTDVRHVAHVTFDRFDGFLGLPVEFEPDVPRRAPSASTSVFGVSTESMQLSFDARGNCVPTILILMQRRLYAQGGLQEEGIFRITADNSQEELVRDQLNRGLIPDDIDVHCLAGLIKAWFRELPTGVLDPLSPEDVMQCESEDDCTELVKQLPTTEGALLDWAINLMVDVVQEEHFNKMNAHNIAMVFAPNMTQMSDPLTALMYAVQVMNFLKTLITKRLQDREDSRIEPPPESCAGPSDESGHESPSQMHLEGSLDEDTEGSEPVPHHYQSDGESVSYTLSKQDEDGEESDDSPFRWHSFKGLHASLKLRSGPIIQAEFSNSDDRKELVSLDRVQLAEPVEKPKSLCNLSRISSMTERIEAWR</sequence>
<feature type="compositionally biased region" description="Polar residues" evidence="2">
    <location>
        <begin position="12"/>
        <end position="24"/>
    </location>
</feature>
<dbReference type="Gene3D" id="3.90.810.10">
    <property type="entry name" value="CRIB domain"/>
    <property type="match status" value="1"/>
</dbReference>
<dbReference type="PROSITE" id="PS50108">
    <property type="entry name" value="CRIB"/>
    <property type="match status" value="1"/>
</dbReference>
<proteinExistence type="predicted"/>
<dbReference type="PROSITE" id="PS50238">
    <property type="entry name" value="RHOGAP"/>
    <property type="match status" value="1"/>
</dbReference>
<dbReference type="InterPro" id="IPR000095">
    <property type="entry name" value="CRIB_dom"/>
</dbReference>
<dbReference type="Pfam" id="PF00620">
    <property type="entry name" value="RhoGAP"/>
    <property type="match status" value="1"/>
</dbReference>
<dbReference type="SMART" id="SM00285">
    <property type="entry name" value="PBD"/>
    <property type="match status" value="1"/>
</dbReference>
<evidence type="ECO:0000256" key="2">
    <source>
        <dbReference type="SAM" id="MobiDB-lite"/>
    </source>
</evidence>
<protein>
    <submittedName>
        <fullName evidence="5">Uncharacterized protein</fullName>
    </submittedName>
</protein>
<dbReference type="EMBL" id="JBDFQZ010000005">
    <property type="protein sequence ID" value="KAK9727014.1"/>
    <property type="molecule type" value="Genomic_DNA"/>
</dbReference>
<dbReference type="InterPro" id="IPR008936">
    <property type="entry name" value="Rho_GTPase_activation_prot"/>
</dbReference>
<gene>
    <name evidence="5" type="ORF">RND81_05G252200</name>
</gene>
<keyword evidence="6" id="KW-1185">Reference proteome</keyword>
<comment type="caution">
    <text evidence="5">The sequence shown here is derived from an EMBL/GenBank/DDBJ whole genome shotgun (WGS) entry which is preliminary data.</text>
</comment>
<evidence type="ECO:0000313" key="6">
    <source>
        <dbReference type="Proteomes" id="UP001443914"/>
    </source>
</evidence>
<dbReference type="PANTHER" id="PTHR23177:SF64">
    <property type="entry name" value="RHO GTPASE-ACTIVATING PROTEIN 1"/>
    <property type="match status" value="1"/>
</dbReference>
<dbReference type="CDD" id="cd00132">
    <property type="entry name" value="CRIB"/>
    <property type="match status" value="1"/>
</dbReference>
<feature type="region of interest" description="Disordered" evidence="2">
    <location>
        <begin position="1"/>
        <end position="24"/>
    </location>
</feature>
<evidence type="ECO:0000256" key="1">
    <source>
        <dbReference type="ARBA" id="ARBA00022468"/>
    </source>
</evidence>
<dbReference type="InterPro" id="IPR036936">
    <property type="entry name" value="CRIB_dom_sf"/>
</dbReference>
<dbReference type="AlphaFoldDB" id="A0AAW1L2W0"/>
<evidence type="ECO:0000259" key="3">
    <source>
        <dbReference type="PROSITE" id="PS50108"/>
    </source>
</evidence>
<keyword evidence="1" id="KW-0343">GTPase activation</keyword>
<dbReference type="InterPro" id="IPR000198">
    <property type="entry name" value="RhoGAP_dom"/>
</dbReference>
<dbReference type="InterPro" id="IPR044785">
    <property type="entry name" value="RopGAP1-5"/>
</dbReference>
<feature type="domain" description="Rho-GAP" evidence="4">
    <location>
        <begin position="129"/>
        <end position="310"/>
    </location>
</feature>
<name>A0AAW1L2W0_SAPOF</name>
<feature type="region of interest" description="Disordered" evidence="2">
    <location>
        <begin position="308"/>
        <end position="362"/>
    </location>
</feature>
<feature type="domain" description="CRIB" evidence="3">
    <location>
        <begin position="84"/>
        <end position="97"/>
    </location>
</feature>
<dbReference type="FunFam" id="1.10.555.10:FF:000046">
    <property type="entry name" value="Rho GTPase-activating protein 5"/>
    <property type="match status" value="1"/>
</dbReference>
<dbReference type="Gene3D" id="1.10.555.10">
    <property type="entry name" value="Rho GTPase activation protein"/>
    <property type="match status" value="1"/>
</dbReference>
<dbReference type="GO" id="GO:0007165">
    <property type="term" value="P:signal transduction"/>
    <property type="evidence" value="ECO:0007669"/>
    <property type="project" value="InterPro"/>
</dbReference>
<accession>A0AAW1L2W0</accession>
<dbReference type="CDD" id="cd00159">
    <property type="entry name" value="RhoGAP"/>
    <property type="match status" value="1"/>
</dbReference>
<dbReference type="SUPFAM" id="SSF48350">
    <property type="entry name" value="GTPase activation domain, GAP"/>
    <property type="match status" value="1"/>
</dbReference>
<evidence type="ECO:0000259" key="4">
    <source>
        <dbReference type="PROSITE" id="PS50238"/>
    </source>
</evidence>
<dbReference type="Proteomes" id="UP001443914">
    <property type="component" value="Unassembled WGS sequence"/>
</dbReference>
<organism evidence="5 6">
    <name type="scientific">Saponaria officinalis</name>
    <name type="common">Common soapwort</name>
    <name type="synonym">Lychnis saponaria</name>
    <dbReference type="NCBI Taxonomy" id="3572"/>
    <lineage>
        <taxon>Eukaryota</taxon>
        <taxon>Viridiplantae</taxon>
        <taxon>Streptophyta</taxon>
        <taxon>Embryophyta</taxon>
        <taxon>Tracheophyta</taxon>
        <taxon>Spermatophyta</taxon>
        <taxon>Magnoliopsida</taxon>
        <taxon>eudicotyledons</taxon>
        <taxon>Gunneridae</taxon>
        <taxon>Pentapetalae</taxon>
        <taxon>Caryophyllales</taxon>
        <taxon>Caryophyllaceae</taxon>
        <taxon>Caryophylleae</taxon>
        <taxon>Saponaria</taxon>
    </lineage>
</organism>
<dbReference type="PANTHER" id="PTHR23177">
    <property type="entry name" value="MKIAA1688 PROTEIN"/>
    <property type="match status" value="1"/>
</dbReference>